<dbReference type="Proteomes" id="UP000035514">
    <property type="component" value="Unassembled WGS sequence"/>
</dbReference>
<dbReference type="GO" id="GO:0015421">
    <property type="term" value="F:ABC-type oligopeptide transporter activity"/>
    <property type="evidence" value="ECO:0007669"/>
    <property type="project" value="TreeGrafter"/>
</dbReference>
<evidence type="ECO:0000259" key="8">
    <source>
        <dbReference type="PROSITE" id="PS50893"/>
    </source>
</evidence>
<keyword evidence="2 7" id="KW-0812">Transmembrane</keyword>
<dbReference type="PROSITE" id="PS50929">
    <property type="entry name" value="ABC_TM1F"/>
    <property type="match status" value="1"/>
</dbReference>
<comment type="subcellular location">
    <subcellularLocation>
        <location evidence="1">Cell membrane</location>
        <topology evidence="1">Multi-pass membrane protein</topology>
    </subcellularLocation>
</comment>
<feature type="transmembrane region" description="Helical" evidence="7">
    <location>
        <begin position="133"/>
        <end position="151"/>
    </location>
</feature>
<dbReference type="SMART" id="SM00382">
    <property type="entry name" value="AAA"/>
    <property type="match status" value="1"/>
</dbReference>
<name>A0A0G9K3B2_9BACT</name>
<keyword evidence="6 7" id="KW-0472">Membrane</keyword>
<dbReference type="PANTHER" id="PTHR43394:SF1">
    <property type="entry name" value="ATP-BINDING CASSETTE SUB-FAMILY B MEMBER 10, MITOCHONDRIAL"/>
    <property type="match status" value="1"/>
</dbReference>
<proteinExistence type="predicted"/>
<keyword evidence="4 10" id="KW-0067">ATP-binding</keyword>
<evidence type="ECO:0000256" key="7">
    <source>
        <dbReference type="SAM" id="Phobius"/>
    </source>
</evidence>
<dbReference type="PATRIC" id="fig|1447256.3.peg.1578"/>
<dbReference type="InterPro" id="IPR003439">
    <property type="entry name" value="ABC_transporter-like_ATP-bd"/>
</dbReference>
<dbReference type="Pfam" id="PF00005">
    <property type="entry name" value="ABC_tran"/>
    <property type="match status" value="1"/>
</dbReference>
<gene>
    <name evidence="10" type="ORF">AA20_08095</name>
</gene>
<dbReference type="InterPro" id="IPR039421">
    <property type="entry name" value="Type_1_exporter"/>
</dbReference>
<dbReference type="CDD" id="cd07346">
    <property type="entry name" value="ABC_6TM_exporters"/>
    <property type="match status" value="1"/>
</dbReference>
<dbReference type="SUPFAM" id="SSF90123">
    <property type="entry name" value="ABC transporter transmembrane region"/>
    <property type="match status" value="1"/>
</dbReference>
<dbReference type="InterPro" id="IPR003593">
    <property type="entry name" value="AAA+_ATPase"/>
</dbReference>
<evidence type="ECO:0000256" key="5">
    <source>
        <dbReference type="ARBA" id="ARBA00022989"/>
    </source>
</evidence>
<protein>
    <submittedName>
        <fullName evidence="10">ABC transporter ATP-binding protein</fullName>
    </submittedName>
</protein>
<accession>A0A0G9K3B2</accession>
<dbReference type="EMBL" id="JAIQ01000117">
    <property type="protein sequence ID" value="KLD98642.1"/>
    <property type="molecule type" value="Genomic_DNA"/>
</dbReference>
<dbReference type="InterPro" id="IPR011527">
    <property type="entry name" value="ABC1_TM_dom"/>
</dbReference>
<dbReference type="RefSeq" id="WP_046996921.1">
    <property type="nucleotide sequence ID" value="NZ_JAIQ01000117.1"/>
</dbReference>
<evidence type="ECO:0000313" key="11">
    <source>
        <dbReference type="Proteomes" id="UP000035514"/>
    </source>
</evidence>
<dbReference type="AlphaFoldDB" id="A0A0G9K3B2"/>
<dbReference type="GO" id="GO:0016887">
    <property type="term" value="F:ATP hydrolysis activity"/>
    <property type="evidence" value="ECO:0007669"/>
    <property type="project" value="InterPro"/>
</dbReference>
<feature type="transmembrane region" description="Helical" evidence="7">
    <location>
        <begin position="157"/>
        <end position="176"/>
    </location>
</feature>
<evidence type="ECO:0000256" key="6">
    <source>
        <dbReference type="ARBA" id="ARBA00023136"/>
    </source>
</evidence>
<dbReference type="Gene3D" id="3.40.50.300">
    <property type="entry name" value="P-loop containing nucleotide triphosphate hydrolases"/>
    <property type="match status" value="1"/>
</dbReference>
<organism evidence="10 11">
    <name type="scientific">Aliarcobacter butzleri L348</name>
    <dbReference type="NCBI Taxonomy" id="1447256"/>
    <lineage>
        <taxon>Bacteria</taxon>
        <taxon>Pseudomonadati</taxon>
        <taxon>Campylobacterota</taxon>
        <taxon>Epsilonproteobacteria</taxon>
        <taxon>Campylobacterales</taxon>
        <taxon>Arcobacteraceae</taxon>
        <taxon>Aliarcobacter</taxon>
    </lineage>
</organism>
<dbReference type="GO" id="GO:0005524">
    <property type="term" value="F:ATP binding"/>
    <property type="evidence" value="ECO:0007669"/>
    <property type="project" value="UniProtKB-KW"/>
</dbReference>
<dbReference type="InterPro" id="IPR036640">
    <property type="entry name" value="ABC1_TM_sf"/>
</dbReference>
<evidence type="ECO:0000256" key="1">
    <source>
        <dbReference type="ARBA" id="ARBA00004651"/>
    </source>
</evidence>
<dbReference type="Gene3D" id="1.20.1560.10">
    <property type="entry name" value="ABC transporter type 1, transmembrane domain"/>
    <property type="match status" value="1"/>
</dbReference>
<reference evidence="10 11" key="1">
    <citation type="submission" date="2014-01" db="EMBL/GenBank/DDBJ databases">
        <title>Development of a Comparative Genomic Fingerprinting Assay for High Resolution Genotyping of Arcobacter butzleri.</title>
        <authorList>
            <person name="Webb A.L."/>
            <person name="Inglis G.D."/>
            <person name="Kruczkiewicz P."/>
            <person name="Selinger L.B."/>
            <person name="Taboada E.N."/>
        </authorList>
    </citation>
    <scope>NUCLEOTIDE SEQUENCE [LARGE SCALE GENOMIC DNA]</scope>
    <source>
        <strain evidence="10 11">L348</strain>
    </source>
</reference>
<feature type="transmembrane region" description="Helical" evidence="7">
    <location>
        <begin position="16"/>
        <end position="34"/>
    </location>
</feature>
<evidence type="ECO:0000313" key="10">
    <source>
        <dbReference type="EMBL" id="KLD98642.1"/>
    </source>
</evidence>
<sequence>MFKNIIYPLLKKNKRGFFVIFFFSILVSLGGVVQPYIMQHIIDNAILASNINQLIFLVSISFFLTIFVMIISYINEIYYTKNSMNILFEFRKIVFNKLFLHDKTFLNKYHSADLMSRVQGDISELQRFYTDSVFSLFSTIISLVFICFIVYSYNIKLMILILIFLPIEFFCLKPLYPHIQNSTKTMRESTSNIGKFFIENFRYMLTIKNLGAKEQVINKLDFIQDDYKNVVIKNKKINLLFSQIPVFISLLGKTIIVSYGGYLTIKGELKIGELFAFLTYFTMILAPVHTILGVINNFPKVKVSLNRVLEILPKEKDNIELKTTNFDLVIKNLEFSYLNNKIFENLNLFIKEKSKIAIIGKNGSGKTTFADLLCGFLKANNGDIFIGNEKIGENDYINFSSYLVKLEQTPIIFDDTLKNNLLLAKNNASEEELIDCLKKTGMCKWFRNLQKCLNTNLLESGANLSGGQKQRLALSRLILLNPKIIILDEFTSSIDEKDSTWFYENISTIFPNSTIIAITHNLNMLSHFDKVYLLENKTLKEYKNV</sequence>
<dbReference type="SUPFAM" id="SSF52540">
    <property type="entry name" value="P-loop containing nucleoside triphosphate hydrolases"/>
    <property type="match status" value="1"/>
</dbReference>
<dbReference type="InterPro" id="IPR027417">
    <property type="entry name" value="P-loop_NTPase"/>
</dbReference>
<feature type="domain" description="ABC transporter" evidence="8">
    <location>
        <begin position="328"/>
        <end position="545"/>
    </location>
</feature>
<keyword evidence="3" id="KW-0547">Nucleotide-binding</keyword>
<feature type="transmembrane region" description="Helical" evidence="7">
    <location>
        <begin position="54"/>
        <end position="74"/>
    </location>
</feature>
<keyword evidence="5 7" id="KW-1133">Transmembrane helix</keyword>
<dbReference type="PROSITE" id="PS00211">
    <property type="entry name" value="ABC_TRANSPORTER_1"/>
    <property type="match status" value="1"/>
</dbReference>
<evidence type="ECO:0000259" key="9">
    <source>
        <dbReference type="PROSITE" id="PS50929"/>
    </source>
</evidence>
<dbReference type="GO" id="GO:0005886">
    <property type="term" value="C:plasma membrane"/>
    <property type="evidence" value="ECO:0007669"/>
    <property type="project" value="UniProtKB-SubCell"/>
</dbReference>
<evidence type="ECO:0000256" key="2">
    <source>
        <dbReference type="ARBA" id="ARBA00022692"/>
    </source>
</evidence>
<dbReference type="PROSITE" id="PS50893">
    <property type="entry name" value="ABC_TRANSPORTER_2"/>
    <property type="match status" value="1"/>
</dbReference>
<dbReference type="Pfam" id="PF00664">
    <property type="entry name" value="ABC_membrane"/>
    <property type="match status" value="1"/>
</dbReference>
<evidence type="ECO:0000256" key="4">
    <source>
        <dbReference type="ARBA" id="ARBA00022840"/>
    </source>
</evidence>
<comment type="caution">
    <text evidence="10">The sequence shown here is derived from an EMBL/GenBank/DDBJ whole genome shotgun (WGS) entry which is preliminary data.</text>
</comment>
<feature type="transmembrane region" description="Helical" evidence="7">
    <location>
        <begin position="274"/>
        <end position="295"/>
    </location>
</feature>
<dbReference type="InterPro" id="IPR017871">
    <property type="entry name" value="ABC_transporter-like_CS"/>
</dbReference>
<feature type="transmembrane region" description="Helical" evidence="7">
    <location>
        <begin position="237"/>
        <end position="262"/>
    </location>
</feature>
<dbReference type="PANTHER" id="PTHR43394">
    <property type="entry name" value="ATP-DEPENDENT PERMEASE MDL1, MITOCHONDRIAL"/>
    <property type="match status" value="1"/>
</dbReference>
<evidence type="ECO:0000256" key="3">
    <source>
        <dbReference type="ARBA" id="ARBA00022741"/>
    </source>
</evidence>
<feature type="domain" description="ABC transmembrane type-1" evidence="9">
    <location>
        <begin position="18"/>
        <end position="300"/>
    </location>
</feature>